<dbReference type="EMBL" id="CP075371">
    <property type="protein sequence ID" value="QVT80429.1"/>
    <property type="molecule type" value="Genomic_DNA"/>
</dbReference>
<evidence type="ECO:0008006" key="3">
    <source>
        <dbReference type="Google" id="ProtNLM"/>
    </source>
</evidence>
<keyword evidence="2" id="KW-1185">Reference proteome</keyword>
<proteinExistence type="predicted"/>
<sequence length="610" mass="67161">MSGSWSGRRVTTARTIVGAWLPVQCGRCPRIVDGTEPWVVGHRVSRVMRPDLIDDPGNWQAEHRGCSDASAQAAVIEKARAEGARAALSDFPHDDGPGQPPLLPTHTREASVPLVEARDGLAWADLCRDAPQWLTPYLDVPGDGAPPLWVTGVHPDAVGSMGPAAIEWMESNVMERGRPLRLRWWQKLAIVLQLQHRADGTLCWRVILESGPRRIGKSVRLRGMALWRLANGPTLFEPEQLVLHTGKDLAIVREVMRKAWAWAQPLEDWDIKRGMTEPEVSYLGVNRWVARSKDSTTGYDACLALCDEAWDVPPSSIDDDLEPTMLERQSPQLVLTSTAHRRATSLMRGRILDALATDDGETLLLVWAMPPGADPGDETAWRSASPHWSEDRRRMVGSKYAKALAGEADPEADDPDPMQGFIAQYGNVWRFRERRQQRGEGITTETRWGALVETAGVNTPDGAAIESWFGRGISLSLVWRLDERLVVSVSDHADFDSAVDALRATGYRGRTPLGASLMTEPAARRVNRTKGESRTATSVNDLSRMLSEDLVRHDGGQHLTDQVLAVRTLPGADGPRMVSSSRADAIKAAVWAIRVARARIGKPRVVVASS</sequence>
<evidence type="ECO:0000313" key="1">
    <source>
        <dbReference type="EMBL" id="QVT80429.1"/>
    </source>
</evidence>
<reference evidence="1 2" key="1">
    <citation type="submission" date="2021-05" db="EMBL/GenBank/DDBJ databases">
        <title>Complete genome of Nocardioides aquaticus KCTC 9944T isolated from meromictic and hypersaline Ekho Lake, Antarctica.</title>
        <authorList>
            <person name="Hwang K."/>
            <person name="Kim K.M."/>
            <person name="Choe H."/>
        </authorList>
    </citation>
    <scope>NUCLEOTIDE SEQUENCE [LARGE SCALE GENOMIC DNA]</scope>
    <source>
        <strain evidence="1 2">KCTC 9944</strain>
    </source>
</reference>
<name>A0ABX8EIV6_9ACTN</name>
<protein>
    <recommendedName>
        <fullName evidence="3">Terminase</fullName>
    </recommendedName>
</protein>
<evidence type="ECO:0000313" key="2">
    <source>
        <dbReference type="Proteomes" id="UP000679307"/>
    </source>
</evidence>
<gene>
    <name evidence="1" type="ORF">ENKNEFLB_02824</name>
</gene>
<organism evidence="1 2">
    <name type="scientific">Nocardioides aquaticus</name>
    <dbReference type="NCBI Taxonomy" id="160826"/>
    <lineage>
        <taxon>Bacteria</taxon>
        <taxon>Bacillati</taxon>
        <taxon>Actinomycetota</taxon>
        <taxon>Actinomycetes</taxon>
        <taxon>Propionibacteriales</taxon>
        <taxon>Nocardioidaceae</taxon>
        <taxon>Nocardioides</taxon>
    </lineage>
</organism>
<dbReference type="Proteomes" id="UP000679307">
    <property type="component" value="Chromosome"/>
</dbReference>
<accession>A0ABX8EIV6</accession>